<keyword evidence="6" id="KW-0648">Protein biosynthesis</keyword>
<evidence type="ECO:0000256" key="1">
    <source>
        <dbReference type="ARBA" id="ARBA00022574"/>
    </source>
</evidence>
<evidence type="ECO:0000313" key="6">
    <source>
        <dbReference type="EMBL" id="ELK04534.1"/>
    </source>
</evidence>
<dbReference type="PANTHER" id="PTHR19877">
    <property type="entry name" value="EUKARYOTIC TRANSLATION INITIATION FACTOR 3 SUBUNIT I"/>
    <property type="match status" value="1"/>
</dbReference>
<organism evidence="6 7">
    <name type="scientific">Pteropus alecto</name>
    <name type="common">Black flying fox</name>
    <dbReference type="NCBI Taxonomy" id="9402"/>
    <lineage>
        <taxon>Eukaryota</taxon>
        <taxon>Metazoa</taxon>
        <taxon>Chordata</taxon>
        <taxon>Craniata</taxon>
        <taxon>Vertebrata</taxon>
        <taxon>Euteleostomi</taxon>
        <taxon>Mammalia</taxon>
        <taxon>Eutheria</taxon>
        <taxon>Laurasiatheria</taxon>
        <taxon>Chiroptera</taxon>
        <taxon>Yinpterochiroptera</taxon>
        <taxon>Pteropodoidea</taxon>
        <taxon>Pteropodidae</taxon>
        <taxon>Pteropodinae</taxon>
        <taxon>Pteropus</taxon>
    </lineage>
</organism>
<dbReference type="PANTHER" id="PTHR19877:SF1">
    <property type="entry name" value="EUKARYOTIC TRANSLATION INITIATION FACTOR 3 SUBUNIT I"/>
    <property type="match status" value="1"/>
</dbReference>
<reference evidence="7" key="1">
    <citation type="journal article" date="2013" name="Science">
        <title>Comparative analysis of bat genomes provides insight into the evolution of flight and immunity.</title>
        <authorList>
            <person name="Zhang G."/>
            <person name="Cowled C."/>
            <person name="Shi Z."/>
            <person name="Huang Z."/>
            <person name="Bishop-Lilly K.A."/>
            <person name="Fang X."/>
            <person name="Wynne J.W."/>
            <person name="Xiong Z."/>
            <person name="Baker M.L."/>
            <person name="Zhao W."/>
            <person name="Tachedjian M."/>
            <person name="Zhu Y."/>
            <person name="Zhou P."/>
            <person name="Jiang X."/>
            <person name="Ng J."/>
            <person name="Yang L."/>
            <person name="Wu L."/>
            <person name="Xiao J."/>
            <person name="Feng Y."/>
            <person name="Chen Y."/>
            <person name="Sun X."/>
            <person name="Zhang Y."/>
            <person name="Marsh G.A."/>
            <person name="Crameri G."/>
            <person name="Broder C.C."/>
            <person name="Frey K.G."/>
            <person name="Wang L.F."/>
            <person name="Wang J."/>
        </authorList>
    </citation>
    <scope>NUCLEOTIDE SEQUENCE [LARGE SCALE GENOMIC DNA]</scope>
</reference>
<sequence>MKLILLQGHERSITWIKYNHEGNLLFTTAMNPIVNVWCSLNAQLTTVVISGTVKWKQLALLEIIQLDMWLGLWGNIIMFSMDKQMGYQHFVSFFDLQDPSQIDNNEPYMKISCNDSKITSAVCGPLEECIILGHESGELNQYSAKPGEVLVNVKEHSWQINDIQLSRDMTMFVTASKNNIAKLFDSTTLEHSGQNVPSTQLPSLSTTTVW</sequence>
<dbReference type="AlphaFoldDB" id="L5JYK0"/>
<dbReference type="InterPro" id="IPR001680">
    <property type="entry name" value="WD40_rpt"/>
</dbReference>
<keyword evidence="1 5" id="KW-0853">WD repeat</keyword>
<dbReference type="InterPro" id="IPR036322">
    <property type="entry name" value="WD40_repeat_dom_sf"/>
</dbReference>
<accession>L5JYK0</accession>
<proteinExistence type="inferred from homology"/>
<keyword evidence="2" id="KW-0677">Repeat</keyword>
<dbReference type="GO" id="GO:0002183">
    <property type="term" value="P:cytoplasmic translational initiation"/>
    <property type="evidence" value="ECO:0007669"/>
    <property type="project" value="TreeGrafter"/>
</dbReference>
<keyword evidence="6" id="KW-0396">Initiation factor</keyword>
<dbReference type="GO" id="GO:0003723">
    <property type="term" value="F:RNA binding"/>
    <property type="evidence" value="ECO:0007669"/>
    <property type="project" value="TreeGrafter"/>
</dbReference>
<dbReference type="SUPFAM" id="SSF50978">
    <property type="entry name" value="WD40 repeat-like"/>
    <property type="match status" value="1"/>
</dbReference>
<evidence type="ECO:0000256" key="3">
    <source>
        <dbReference type="ARBA" id="ARBA00038394"/>
    </source>
</evidence>
<evidence type="ECO:0000313" key="7">
    <source>
        <dbReference type="Proteomes" id="UP000010552"/>
    </source>
</evidence>
<dbReference type="SMART" id="SM00320">
    <property type="entry name" value="WD40"/>
    <property type="match status" value="3"/>
</dbReference>
<evidence type="ECO:0000256" key="5">
    <source>
        <dbReference type="PROSITE-ProRule" id="PRU00221"/>
    </source>
</evidence>
<dbReference type="Pfam" id="PF00400">
    <property type="entry name" value="WD40"/>
    <property type="match status" value="2"/>
</dbReference>
<feature type="repeat" description="WD" evidence="5">
    <location>
        <begin position="6"/>
        <end position="37"/>
    </location>
</feature>
<evidence type="ECO:0000256" key="2">
    <source>
        <dbReference type="ARBA" id="ARBA00022737"/>
    </source>
</evidence>
<dbReference type="InterPro" id="IPR015943">
    <property type="entry name" value="WD40/YVTN_repeat-like_dom_sf"/>
</dbReference>
<keyword evidence="7" id="KW-1185">Reference proteome</keyword>
<dbReference type="GO" id="GO:0003743">
    <property type="term" value="F:translation initiation factor activity"/>
    <property type="evidence" value="ECO:0007669"/>
    <property type="project" value="UniProtKB-KW"/>
</dbReference>
<dbReference type="GO" id="GO:0071541">
    <property type="term" value="C:eukaryotic translation initiation factor 3 complex, eIF3m"/>
    <property type="evidence" value="ECO:0007669"/>
    <property type="project" value="TreeGrafter"/>
</dbReference>
<gene>
    <name evidence="6" type="ORF">PAL_GLEAN10025774</name>
</gene>
<evidence type="ECO:0000256" key="4">
    <source>
        <dbReference type="ARBA" id="ARBA00040390"/>
    </source>
</evidence>
<dbReference type="EMBL" id="KB031068">
    <property type="protein sequence ID" value="ELK04534.1"/>
    <property type="molecule type" value="Genomic_DNA"/>
</dbReference>
<dbReference type="InParanoid" id="L5JYK0"/>
<dbReference type="PROSITE" id="PS50082">
    <property type="entry name" value="WD_REPEATS_2"/>
    <property type="match status" value="1"/>
</dbReference>
<dbReference type="Gene3D" id="2.130.10.10">
    <property type="entry name" value="YVTN repeat-like/Quinoprotein amine dehydrogenase"/>
    <property type="match status" value="1"/>
</dbReference>
<dbReference type="Proteomes" id="UP000010552">
    <property type="component" value="Unassembled WGS sequence"/>
</dbReference>
<comment type="similarity">
    <text evidence="3">Belongs to the WD repeat STRAP family.</text>
</comment>
<dbReference type="STRING" id="9402.L5JYK0"/>
<name>L5JYK0_PTEAL</name>
<protein>
    <recommendedName>
        <fullName evidence="4">Serine-threonine kinase receptor-associated protein</fullName>
    </recommendedName>
</protein>